<dbReference type="Gene3D" id="3.40.190.10">
    <property type="entry name" value="Periplasmic binding protein-like II"/>
    <property type="match status" value="2"/>
</dbReference>
<dbReference type="FunFam" id="3.40.190.10:FF:000086">
    <property type="entry name" value="Probable porphobilinogen deaminase"/>
    <property type="match status" value="1"/>
</dbReference>
<dbReference type="GO" id="GO:0006782">
    <property type="term" value="P:protoporphyrinogen IX biosynthetic process"/>
    <property type="evidence" value="ECO:0007669"/>
    <property type="project" value="UniProtKB-UniRule"/>
</dbReference>
<dbReference type="GO" id="GO:0004418">
    <property type="term" value="F:hydroxymethylbilane synthase activity"/>
    <property type="evidence" value="ECO:0007669"/>
    <property type="project" value="UniProtKB-UniRule"/>
</dbReference>
<evidence type="ECO:0000313" key="11">
    <source>
        <dbReference type="EMBL" id="PHI17346.1"/>
    </source>
</evidence>
<sequence length="304" mass="33797">MKKNIVIGSRGSILALAQANLVKNRLQENYSNLIFEIKEIVTSGDKDLKSNWENSDISLKSFFTKEIEQELLDGDIDIAVHSMKDMPAISPKGLICGAIPDREDPRDVLVSKNGFLVTLPQGAKVGTSSLRRAMNLKAVRPDFEIKHLRGNIHTRLKKLETEDYDAIVLAAAGLKRTGLTDKITEYLNGEVFPPAPAQGVLYIQCRENDEKIKEILKSIHNEAIAKIVEIEREFSKIFDGGCHTPMGCYSQINGDKIKFTAVYSDEGKQIKAVVEDDLAKGKEIAYMAAEEIKNKVAKNTVHVQ</sequence>
<evidence type="ECO:0000256" key="5">
    <source>
        <dbReference type="ARBA" id="ARBA00022679"/>
    </source>
</evidence>
<dbReference type="CDD" id="cd13647">
    <property type="entry name" value="PBP2_PBGD_2"/>
    <property type="match status" value="1"/>
</dbReference>
<keyword evidence="5 8" id="KW-0808">Transferase</keyword>
<dbReference type="PROSITE" id="PS00533">
    <property type="entry name" value="PORPHOBILINOGEN_DEAM"/>
    <property type="match status" value="1"/>
</dbReference>
<feature type="modified residue" description="S-(dipyrrolylmethanemethyl)cysteine" evidence="8">
    <location>
        <position position="242"/>
    </location>
</feature>
<dbReference type="Gene3D" id="3.30.160.40">
    <property type="entry name" value="Porphobilinogen deaminase, C-terminal domain"/>
    <property type="match status" value="1"/>
</dbReference>
<evidence type="ECO:0000256" key="8">
    <source>
        <dbReference type="HAMAP-Rule" id="MF_00260"/>
    </source>
</evidence>
<feature type="domain" description="Porphobilinogen deaminase N-terminal" evidence="9">
    <location>
        <begin position="5"/>
        <end position="214"/>
    </location>
</feature>
<dbReference type="InterPro" id="IPR022418">
    <property type="entry name" value="Porphobilinogen_deaminase_C"/>
</dbReference>
<dbReference type="InterPro" id="IPR022419">
    <property type="entry name" value="Porphobilin_deaminase_cofac_BS"/>
</dbReference>
<keyword evidence="6 8" id="KW-0627">Porphyrin biosynthesis</keyword>
<evidence type="ECO:0000256" key="6">
    <source>
        <dbReference type="ARBA" id="ARBA00023244"/>
    </source>
</evidence>
<evidence type="ECO:0000259" key="9">
    <source>
        <dbReference type="Pfam" id="PF01379"/>
    </source>
</evidence>
<dbReference type="EC" id="2.5.1.61" evidence="8"/>
<evidence type="ECO:0000256" key="3">
    <source>
        <dbReference type="ARBA" id="ARBA00005638"/>
    </source>
</evidence>
<dbReference type="EMBL" id="NIRO01000002">
    <property type="protein sequence ID" value="PHI17346.1"/>
    <property type="molecule type" value="Genomic_DNA"/>
</dbReference>
<dbReference type="GO" id="GO:0005737">
    <property type="term" value="C:cytoplasm"/>
    <property type="evidence" value="ECO:0007669"/>
    <property type="project" value="UniProtKB-UniRule"/>
</dbReference>
<dbReference type="InterPro" id="IPR036803">
    <property type="entry name" value="Porphobilinogen_deaminase_C_sf"/>
</dbReference>
<dbReference type="HAMAP" id="MF_00260">
    <property type="entry name" value="Porphobil_deam"/>
    <property type="match status" value="1"/>
</dbReference>
<comment type="cofactor">
    <cofactor evidence="8">
        <name>dipyrromethane</name>
        <dbReference type="ChEBI" id="CHEBI:60342"/>
    </cofactor>
    <text evidence="8">Binds 1 dipyrromethane group covalently.</text>
</comment>
<evidence type="ECO:0000259" key="10">
    <source>
        <dbReference type="Pfam" id="PF03900"/>
    </source>
</evidence>
<comment type="subunit">
    <text evidence="4 8">Monomer.</text>
</comment>
<gene>
    <name evidence="8 11" type="primary">hemC</name>
    <name evidence="11" type="ORF">CBG56_04375</name>
</gene>
<comment type="catalytic activity">
    <reaction evidence="7 8">
        <text>4 porphobilinogen + H2O = hydroxymethylbilane + 4 NH4(+)</text>
        <dbReference type="Rhea" id="RHEA:13185"/>
        <dbReference type="ChEBI" id="CHEBI:15377"/>
        <dbReference type="ChEBI" id="CHEBI:28938"/>
        <dbReference type="ChEBI" id="CHEBI:57845"/>
        <dbReference type="ChEBI" id="CHEBI:58126"/>
        <dbReference type="EC" id="2.5.1.61"/>
    </reaction>
</comment>
<dbReference type="Pfam" id="PF01379">
    <property type="entry name" value="Porphobil_deam"/>
    <property type="match status" value="1"/>
</dbReference>
<evidence type="ECO:0000313" key="12">
    <source>
        <dbReference type="Proteomes" id="UP000224507"/>
    </source>
</evidence>
<evidence type="ECO:0000256" key="1">
    <source>
        <dbReference type="ARBA" id="ARBA00002869"/>
    </source>
</evidence>
<comment type="caution">
    <text evidence="11">The sequence shown here is derived from an EMBL/GenBank/DDBJ whole genome shotgun (WGS) entry which is preliminary data.</text>
</comment>
<dbReference type="SUPFAM" id="SSF54782">
    <property type="entry name" value="Porphobilinogen deaminase (hydroxymethylbilane synthase), C-terminal domain"/>
    <property type="match status" value="1"/>
</dbReference>
<evidence type="ECO:0000256" key="2">
    <source>
        <dbReference type="ARBA" id="ARBA00004735"/>
    </source>
</evidence>
<comment type="miscellaneous">
    <text evidence="8">The porphobilinogen subunits are added to the dipyrromethane group.</text>
</comment>
<dbReference type="PANTHER" id="PTHR11557">
    <property type="entry name" value="PORPHOBILINOGEN DEAMINASE"/>
    <property type="match status" value="1"/>
</dbReference>
<dbReference type="FunFam" id="3.40.190.10:FF:000005">
    <property type="entry name" value="Porphobilinogen deaminase"/>
    <property type="match status" value="1"/>
</dbReference>
<dbReference type="PANTHER" id="PTHR11557:SF0">
    <property type="entry name" value="PORPHOBILINOGEN DEAMINASE"/>
    <property type="match status" value="1"/>
</dbReference>
<feature type="domain" description="Porphobilinogen deaminase C-terminal" evidence="10">
    <location>
        <begin position="227"/>
        <end position="294"/>
    </location>
</feature>
<protein>
    <recommendedName>
        <fullName evidence="8">Porphobilinogen deaminase</fullName>
        <shortName evidence="8">PBG</shortName>
        <ecNumber evidence="8">2.5.1.61</ecNumber>
    </recommendedName>
    <alternativeName>
        <fullName evidence="8">Hydroxymethylbilane synthase</fullName>
        <shortName evidence="8">HMBS</shortName>
    </alternativeName>
    <alternativeName>
        <fullName evidence="8">Pre-uroporphyrinogen synthase</fullName>
    </alternativeName>
</protein>
<proteinExistence type="inferred from homology"/>
<name>A0A2C6CEV6_FUSNP</name>
<dbReference type="PRINTS" id="PR00151">
    <property type="entry name" value="PORPHBDMNASE"/>
</dbReference>
<evidence type="ECO:0000256" key="4">
    <source>
        <dbReference type="ARBA" id="ARBA00011245"/>
    </source>
</evidence>
<evidence type="ECO:0000256" key="7">
    <source>
        <dbReference type="ARBA" id="ARBA00048169"/>
    </source>
</evidence>
<dbReference type="RefSeq" id="WP_098997201.1">
    <property type="nucleotide sequence ID" value="NZ_CP077153.1"/>
</dbReference>
<comment type="function">
    <text evidence="1 8">Tetrapolymerization of the monopyrrole PBG into the hydroxymethylbilane pre-uroporphyrinogen in several discrete steps.</text>
</comment>
<comment type="pathway">
    <text evidence="2">Porphyrin-containing compound metabolism; protoporphyrin-IX biosynthesis; coproporphyrinogen-III from 5-aminolevulinate: step 2/4.</text>
</comment>
<comment type="similarity">
    <text evidence="3 8">Belongs to the HMBS family.</text>
</comment>
<dbReference type="Proteomes" id="UP000224507">
    <property type="component" value="Unassembled WGS sequence"/>
</dbReference>
<dbReference type="InterPro" id="IPR022417">
    <property type="entry name" value="Porphobilin_deaminase_N"/>
</dbReference>
<dbReference type="PIRSF" id="PIRSF001438">
    <property type="entry name" value="4pyrrol_synth_OHMeBilane_synth"/>
    <property type="match status" value="1"/>
</dbReference>
<dbReference type="NCBIfam" id="TIGR00212">
    <property type="entry name" value="hemC"/>
    <property type="match status" value="1"/>
</dbReference>
<dbReference type="InterPro" id="IPR000860">
    <property type="entry name" value="HemC"/>
</dbReference>
<organism evidence="11 12">
    <name type="scientific">Fusobacterium nucleatum subsp. polymorphum</name>
    <name type="common">Fusobacterium polymorphum</name>
    <dbReference type="NCBI Taxonomy" id="76857"/>
    <lineage>
        <taxon>Bacteria</taxon>
        <taxon>Fusobacteriati</taxon>
        <taxon>Fusobacteriota</taxon>
        <taxon>Fusobacteriia</taxon>
        <taxon>Fusobacteriales</taxon>
        <taxon>Fusobacteriaceae</taxon>
        <taxon>Fusobacterium</taxon>
    </lineage>
</organism>
<reference evidence="11 12" key="1">
    <citation type="submission" date="2017-06" db="EMBL/GenBank/DDBJ databases">
        <title>Draft genome sequence of Fusobacterium nucleatum subsp. polymorphum KCOM 1274 (=ChDC F309).</title>
        <authorList>
            <person name="Kook J.-K."/>
            <person name="Park S.-N."/>
            <person name="Lim Y.K."/>
            <person name="Roh H."/>
        </authorList>
    </citation>
    <scope>NUCLEOTIDE SEQUENCE [LARGE SCALE GENOMIC DNA]</scope>
    <source>
        <strain evidence="12">KCOM 1274 (ChDC F309)</strain>
    </source>
</reference>
<dbReference type="SUPFAM" id="SSF53850">
    <property type="entry name" value="Periplasmic binding protein-like II"/>
    <property type="match status" value="1"/>
</dbReference>
<dbReference type="Pfam" id="PF03900">
    <property type="entry name" value="Porphobil_deamC"/>
    <property type="match status" value="1"/>
</dbReference>
<accession>A0A2C6CEV6</accession>
<dbReference type="AlphaFoldDB" id="A0A2C6CEV6"/>